<keyword evidence="3" id="KW-1185">Reference proteome</keyword>
<sequence length="593" mass="65088">MQSARVSGGESASSPQISEIREQLERILASDEFLAPERGRRFLEYVVEETLAGRADYLKAYTIAQEVFTRDPSFDAQNDPVVRIEAGRIRRGLERYYLVAGQADPVEITIPKGAYVPCFRYANATERPLDQTTVEDDFAIVSEPPKPAPAAERKDGASRLSWAWYVLPAAVAALAALIAITFLFPFSLARKTATSSMGLVTPKVLVEPFEEISKGGGTSDIARGLTDEVIGELAKFKEIAVITREPSAGPGIQQEEPRFALQGGVRVGGDKLRLTVRLVHRADGSVIWASNYDRDLRVQDVLEVEADVAQRVATALAQPYGVIFQADAVGVAQSPPDDWDAYACTLSYYSYRIDLNPQNHDAVLDCLKRTTKRLPTYSTAWALLSLTYLDEVRFQYQLDTRQSAGPLGLAVDTANRAVDLDPQNARALQALMLANFFKGDVDAALRAGAAAFAINPNDTEVAGEYGFRLAYSGKWDTGCELMSSAVNRNPGPIGYYEVGLALCAYMRGDYQAAELWVRMADLKYNPMHHLVLLAVFGAEGKLEDAHQEEAWLKANAPALLPNIRKEVAMRLQRPSDQDRFLDGLRSAGIAISP</sequence>
<evidence type="ECO:0000256" key="1">
    <source>
        <dbReference type="SAM" id="Phobius"/>
    </source>
</evidence>
<keyword evidence="1" id="KW-0472">Membrane</keyword>
<dbReference type="InterPro" id="IPR011990">
    <property type="entry name" value="TPR-like_helical_dom_sf"/>
</dbReference>
<dbReference type="RefSeq" id="WP_285867687.1">
    <property type="nucleotide sequence ID" value="NZ_JARFYM010000004.1"/>
</dbReference>
<dbReference type="Proteomes" id="UP001172645">
    <property type="component" value="Unassembled WGS sequence"/>
</dbReference>
<evidence type="ECO:0000313" key="2">
    <source>
        <dbReference type="EMBL" id="MDL2398809.1"/>
    </source>
</evidence>
<keyword evidence="1" id="KW-0812">Transmembrane</keyword>
<comment type="caution">
    <text evidence="2">The sequence shown here is derived from an EMBL/GenBank/DDBJ whole genome shotgun (WGS) entry which is preliminary data.</text>
</comment>
<dbReference type="Gene3D" id="1.25.40.10">
    <property type="entry name" value="Tetratricopeptide repeat domain"/>
    <property type="match status" value="1"/>
</dbReference>
<keyword evidence="1" id="KW-1133">Transmembrane helix</keyword>
<dbReference type="EMBL" id="JARFYM010000004">
    <property type="protein sequence ID" value="MDL2398809.1"/>
    <property type="molecule type" value="Genomic_DNA"/>
</dbReference>
<protein>
    <recommendedName>
        <fullName evidence="4">Adenylate cyclase</fullName>
    </recommendedName>
</protein>
<name>A0ABT7JV52_9HYPH</name>
<proteinExistence type="predicted"/>
<accession>A0ABT7JV52</accession>
<organism evidence="2 3">
    <name type="scientific">Rhizobium mayense</name>
    <dbReference type="NCBI Taxonomy" id="1312184"/>
    <lineage>
        <taxon>Bacteria</taxon>
        <taxon>Pseudomonadati</taxon>
        <taxon>Pseudomonadota</taxon>
        <taxon>Alphaproteobacteria</taxon>
        <taxon>Hyphomicrobiales</taxon>
        <taxon>Rhizobiaceae</taxon>
        <taxon>Rhizobium/Agrobacterium group</taxon>
        <taxon>Rhizobium</taxon>
    </lineage>
</organism>
<evidence type="ECO:0000313" key="3">
    <source>
        <dbReference type="Proteomes" id="UP001172645"/>
    </source>
</evidence>
<evidence type="ECO:0008006" key="4">
    <source>
        <dbReference type="Google" id="ProtNLM"/>
    </source>
</evidence>
<feature type="transmembrane region" description="Helical" evidence="1">
    <location>
        <begin position="162"/>
        <end position="186"/>
    </location>
</feature>
<gene>
    <name evidence="2" type="ORF">PY649_07895</name>
</gene>
<dbReference type="SUPFAM" id="SSF48452">
    <property type="entry name" value="TPR-like"/>
    <property type="match status" value="1"/>
</dbReference>
<reference evidence="2" key="1">
    <citation type="submission" date="2023-06" db="EMBL/GenBank/DDBJ databases">
        <title>Phylogenetic Diversity of Rhizobium strains.</title>
        <authorList>
            <person name="Moura F.T."/>
            <person name="Helene L.C.F."/>
            <person name="Hungria M."/>
        </authorList>
    </citation>
    <scope>NUCLEOTIDE SEQUENCE</scope>
    <source>
        <strain evidence="2">CCGE526</strain>
    </source>
</reference>